<organism evidence="8 9">
    <name type="scientific">Plutella xylostella</name>
    <name type="common">Diamondback moth</name>
    <name type="synonym">Plutella maculipennis</name>
    <dbReference type="NCBI Taxonomy" id="51655"/>
    <lineage>
        <taxon>Eukaryota</taxon>
        <taxon>Metazoa</taxon>
        <taxon>Ecdysozoa</taxon>
        <taxon>Arthropoda</taxon>
        <taxon>Hexapoda</taxon>
        <taxon>Insecta</taxon>
        <taxon>Pterygota</taxon>
        <taxon>Neoptera</taxon>
        <taxon>Endopterygota</taxon>
        <taxon>Lepidoptera</taxon>
        <taxon>Glossata</taxon>
        <taxon>Ditrysia</taxon>
        <taxon>Yponomeutoidea</taxon>
        <taxon>Plutellidae</taxon>
        <taxon>Plutella</taxon>
    </lineage>
</organism>
<dbReference type="PANTHER" id="PTHR23511:SF35">
    <property type="entry name" value="MAJOR FACILITATOR SUPERFAMILY (MFS) PROFILE DOMAIN-CONTAINING PROTEIN"/>
    <property type="match status" value="1"/>
</dbReference>
<evidence type="ECO:0000313" key="9">
    <source>
        <dbReference type="Proteomes" id="UP000653454"/>
    </source>
</evidence>
<feature type="transmembrane region" description="Helical" evidence="6">
    <location>
        <begin position="197"/>
        <end position="216"/>
    </location>
</feature>
<feature type="transmembrane region" description="Helical" evidence="6">
    <location>
        <begin position="169"/>
        <end position="191"/>
    </location>
</feature>
<feature type="transmembrane region" description="Helical" evidence="6">
    <location>
        <begin position="110"/>
        <end position="129"/>
    </location>
</feature>
<gene>
    <name evidence="8" type="ORF">PLXY2_LOCUS7242</name>
</gene>
<feature type="transmembrane region" description="Helical" evidence="6">
    <location>
        <begin position="85"/>
        <end position="103"/>
    </location>
</feature>
<dbReference type="Pfam" id="PF07690">
    <property type="entry name" value="MFS_1"/>
    <property type="match status" value="1"/>
</dbReference>
<dbReference type="PROSITE" id="PS50850">
    <property type="entry name" value="MFS"/>
    <property type="match status" value="1"/>
</dbReference>
<dbReference type="SUPFAM" id="SSF103473">
    <property type="entry name" value="MFS general substrate transporter"/>
    <property type="match status" value="1"/>
</dbReference>
<keyword evidence="9" id="KW-1185">Reference proteome</keyword>
<dbReference type="InterPro" id="IPR011701">
    <property type="entry name" value="MFS"/>
</dbReference>
<dbReference type="PANTHER" id="PTHR23511">
    <property type="entry name" value="SYNAPTIC VESICLE GLYCOPROTEIN 2"/>
    <property type="match status" value="1"/>
</dbReference>
<protein>
    <submittedName>
        <fullName evidence="8">(diamondback moth) hypothetical protein</fullName>
    </submittedName>
</protein>
<feature type="domain" description="Major facilitator superfamily (MFS) profile" evidence="7">
    <location>
        <begin position="1"/>
        <end position="221"/>
    </location>
</feature>
<evidence type="ECO:0000256" key="2">
    <source>
        <dbReference type="ARBA" id="ARBA00022448"/>
    </source>
</evidence>
<feature type="transmembrane region" description="Helical" evidence="6">
    <location>
        <begin position="135"/>
        <end position="157"/>
    </location>
</feature>
<name>A0A8S4EZA6_PLUXY</name>
<evidence type="ECO:0000256" key="1">
    <source>
        <dbReference type="ARBA" id="ARBA00004141"/>
    </source>
</evidence>
<evidence type="ECO:0000256" key="4">
    <source>
        <dbReference type="ARBA" id="ARBA00022989"/>
    </source>
</evidence>
<dbReference type="Proteomes" id="UP000653454">
    <property type="component" value="Unassembled WGS sequence"/>
</dbReference>
<dbReference type="EMBL" id="CAJHNJ030000024">
    <property type="protein sequence ID" value="CAG9120800.1"/>
    <property type="molecule type" value="Genomic_DNA"/>
</dbReference>
<dbReference type="Gene3D" id="1.20.1250.20">
    <property type="entry name" value="MFS general substrate transporter like domains"/>
    <property type="match status" value="1"/>
</dbReference>
<reference evidence="8" key="1">
    <citation type="submission" date="2020-11" db="EMBL/GenBank/DDBJ databases">
        <authorList>
            <person name="Whiteford S."/>
        </authorList>
    </citation>
    <scope>NUCLEOTIDE SEQUENCE</scope>
</reference>
<dbReference type="InterPro" id="IPR020846">
    <property type="entry name" value="MFS_dom"/>
</dbReference>
<evidence type="ECO:0000313" key="8">
    <source>
        <dbReference type="EMBL" id="CAG9120800.1"/>
    </source>
</evidence>
<dbReference type="GO" id="GO:0016020">
    <property type="term" value="C:membrane"/>
    <property type="evidence" value="ECO:0007669"/>
    <property type="project" value="UniProtKB-SubCell"/>
</dbReference>
<evidence type="ECO:0000256" key="5">
    <source>
        <dbReference type="ARBA" id="ARBA00023136"/>
    </source>
</evidence>
<proteinExistence type="predicted"/>
<dbReference type="InterPro" id="IPR036259">
    <property type="entry name" value="MFS_trans_sf"/>
</dbReference>
<evidence type="ECO:0000256" key="6">
    <source>
        <dbReference type="SAM" id="Phobius"/>
    </source>
</evidence>
<evidence type="ECO:0000256" key="3">
    <source>
        <dbReference type="ARBA" id="ARBA00022692"/>
    </source>
</evidence>
<dbReference type="GO" id="GO:0022857">
    <property type="term" value="F:transmembrane transporter activity"/>
    <property type="evidence" value="ECO:0007669"/>
    <property type="project" value="InterPro"/>
</dbReference>
<evidence type="ECO:0000259" key="7">
    <source>
        <dbReference type="PROSITE" id="PS50850"/>
    </source>
</evidence>
<keyword evidence="5 6" id="KW-0472">Membrane</keyword>
<dbReference type="AlphaFoldDB" id="A0A8S4EZA6"/>
<feature type="transmembrane region" description="Helical" evidence="6">
    <location>
        <begin position="12"/>
        <end position="38"/>
    </location>
</feature>
<keyword evidence="2" id="KW-0813">Transport</keyword>
<keyword evidence="3 6" id="KW-0812">Transmembrane</keyword>
<accession>A0A8S4EZA6</accession>
<keyword evidence="4 6" id="KW-1133">Transmembrane helix</keyword>
<comment type="subcellular location">
    <subcellularLocation>
        <location evidence="1">Membrane</location>
        <topology evidence="1">Multi-pass membrane protein</topology>
    </subcellularLocation>
</comment>
<sequence length="241" mass="25634">MKEQTVPLFKPPLLVWTCLACFVQLGIFATSNGFYVWFPSILNSLANHEGDETKICDVLGANAANNNGTVAICDDTVNTMTFQRAILVGLVFCSMYLIVGIIVDLVGKKPILVIVLFAAGLCGISAHLVSNQLAAVSLFAIFQMSGACIGLLTAVVVELFPTKLRAMAVCLSLMFGRVGSVLGSNVIGILLETSCGVSFYLFGGLLIVCSLLCLTLPGKQNKKADKQAVLEPSLNEMHEPA</sequence>
<comment type="caution">
    <text evidence="8">The sequence shown here is derived from an EMBL/GenBank/DDBJ whole genome shotgun (WGS) entry which is preliminary data.</text>
</comment>